<sequence length="216" mass="23179">MITVKPYERVLHYRRGAFEQVLQPGRHRVRGFGNQLVRIGVRSELLAVAAQSVPTSDGVTVKATGSMVWRVDDPRQWHEASAYPADLLHDALKEAVRARVARFTVDELTAGIPADDAAGAPAALVERAGALGVAVERFDVRDVIAPAGIRRAREALVEVRAQALADLEEARAQTAVLRHLANVAGVLEDHPALATLRLAETAASAGGTVVIERPRA</sequence>
<dbReference type="SUPFAM" id="SSF117892">
    <property type="entry name" value="Band 7/SPFH domain"/>
    <property type="match status" value="1"/>
</dbReference>
<name>A0A5Q6RQP6_9ACTN</name>
<dbReference type="RefSeq" id="WP_149770545.1">
    <property type="nucleotide sequence ID" value="NZ_VDFQ02000005.1"/>
</dbReference>
<gene>
    <name evidence="3" type="ORF">FE697_015515</name>
</gene>
<dbReference type="Gene3D" id="3.30.479.30">
    <property type="entry name" value="Band 7 domain"/>
    <property type="match status" value="1"/>
</dbReference>
<dbReference type="PANTHER" id="PTHR10264:SF19">
    <property type="entry name" value="AT06885P-RELATED"/>
    <property type="match status" value="1"/>
</dbReference>
<dbReference type="InterPro" id="IPR001972">
    <property type="entry name" value="Stomatin_HflK_fam"/>
</dbReference>
<dbReference type="PRINTS" id="PR00721">
    <property type="entry name" value="STOMATIN"/>
</dbReference>
<dbReference type="Pfam" id="PF01145">
    <property type="entry name" value="Band_7"/>
    <property type="match status" value="1"/>
</dbReference>
<dbReference type="EMBL" id="VDFQ02000005">
    <property type="protein sequence ID" value="KAA1420376.1"/>
    <property type="molecule type" value="Genomic_DNA"/>
</dbReference>
<evidence type="ECO:0000313" key="4">
    <source>
        <dbReference type="Proteomes" id="UP000307768"/>
    </source>
</evidence>
<dbReference type="AlphaFoldDB" id="A0A5Q6RQP6"/>
<dbReference type="InterPro" id="IPR036013">
    <property type="entry name" value="Band_7/SPFH_dom_sf"/>
</dbReference>
<evidence type="ECO:0000256" key="1">
    <source>
        <dbReference type="ARBA" id="ARBA00008164"/>
    </source>
</evidence>
<feature type="domain" description="Band 7" evidence="2">
    <location>
        <begin position="3"/>
        <end position="157"/>
    </location>
</feature>
<dbReference type="InterPro" id="IPR001107">
    <property type="entry name" value="Band_7"/>
</dbReference>
<organism evidence="3 4">
    <name type="scientific">Mumia zhuanghuii</name>
    <dbReference type="NCBI Taxonomy" id="2585211"/>
    <lineage>
        <taxon>Bacteria</taxon>
        <taxon>Bacillati</taxon>
        <taxon>Actinomycetota</taxon>
        <taxon>Actinomycetes</taxon>
        <taxon>Propionibacteriales</taxon>
        <taxon>Nocardioidaceae</taxon>
        <taxon>Mumia</taxon>
    </lineage>
</organism>
<evidence type="ECO:0000313" key="3">
    <source>
        <dbReference type="EMBL" id="KAA1420376.1"/>
    </source>
</evidence>
<dbReference type="Proteomes" id="UP000307768">
    <property type="component" value="Unassembled WGS sequence"/>
</dbReference>
<dbReference type="InterPro" id="IPR043202">
    <property type="entry name" value="Band-7_stomatin-like"/>
</dbReference>
<protein>
    <recommendedName>
        <fullName evidence="2">Band 7 domain-containing protein</fullName>
    </recommendedName>
</protein>
<dbReference type="OrthoDB" id="3285280at2"/>
<reference evidence="3 4" key="1">
    <citation type="submission" date="2019-09" db="EMBL/GenBank/DDBJ databases">
        <title>Mumia zhuanghuii sp. nov. isolated from the intestinal contents of plateau pika (Ochotona curzoniae) in the Qinghai-Tibet plateau of China.</title>
        <authorList>
            <person name="Tian Z."/>
        </authorList>
    </citation>
    <scope>NUCLEOTIDE SEQUENCE [LARGE SCALE GENOMIC DNA]</scope>
    <source>
        <strain evidence="4">350</strain>
    </source>
</reference>
<evidence type="ECO:0000259" key="2">
    <source>
        <dbReference type="SMART" id="SM00244"/>
    </source>
</evidence>
<comment type="similarity">
    <text evidence="1">Belongs to the band 7/mec-2 family.</text>
</comment>
<dbReference type="GO" id="GO:0005886">
    <property type="term" value="C:plasma membrane"/>
    <property type="evidence" value="ECO:0007669"/>
    <property type="project" value="InterPro"/>
</dbReference>
<accession>A0A5Q6RQP6</accession>
<comment type="caution">
    <text evidence="3">The sequence shown here is derived from an EMBL/GenBank/DDBJ whole genome shotgun (WGS) entry which is preliminary data.</text>
</comment>
<dbReference type="SMART" id="SM00244">
    <property type="entry name" value="PHB"/>
    <property type="match status" value="1"/>
</dbReference>
<dbReference type="PANTHER" id="PTHR10264">
    <property type="entry name" value="BAND 7 PROTEIN-RELATED"/>
    <property type="match status" value="1"/>
</dbReference>
<proteinExistence type="inferred from homology"/>